<dbReference type="PROSITE" id="PS51379">
    <property type="entry name" value="4FE4S_FER_2"/>
    <property type="match status" value="2"/>
</dbReference>
<sequence length="59" mass="6314">MLIVDINKCNGDGVCSEVCGAGAAILNEAEGKAYIDPDMCIECYSCMSTCPQEAIYEEE</sequence>
<dbReference type="RefSeq" id="WP_179238523.1">
    <property type="nucleotide sequence ID" value="NZ_JACBNQ010000013.1"/>
</dbReference>
<accession>A0A974BK80</accession>
<keyword evidence="3" id="KW-0411">Iron-sulfur</keyword>
<keyword evidence="1" id="KW-0479">Metal-binding</keyword>
<evidence type="ECO:0000313" key="5">
    <source>
        <dbReference type="EMBL" id="NYB74820.1"/>
    </source>
</evidence>
<dbReference type="AlphaFoldDB" id="A0A974BK80"/>
<dbReference type="GO" id="GO:0051536">
    <property type="term" value="F:iron-sulfur cluster binding"/>
    <property type="evidence" value="ECO:0007669"/>
    <property type="project" value="UniProtKB-KW"/>
</dbReference>
<feature type="domain" description="4Fe-4S ferredoxin-type" evidence="4">
    <location>
        <begin position="1"/>
        <end position="29"/>
    </location>
</feature>
<dbReference type="PROSITE" id="PS00198">
    <property type="entry name" value="4FE4S_FER_1"/>
    <property type="match status" value="1"/>
</dbReference>
<dbReference type="InterPro" id="IPR017896">
    <property type="entry name" value="4Fe4S_Fe-S-bd"/>
</dbReference>
<dbReference type="Pfam" id="PF00037">
    <property type="entry name" value="Fer4"/>
    <property type="match status" value="1"/>
</dbReference>
<evidence type="ECO:0000313" key="6">
    <source>
        <dbReference type="Proteomes" id="UP000611629"/>
    </source>
</evidence>
<dbReference type="GO" id="GO:0046872">
    <property type="term" value="F:metal ion binding"/>
    <property type="evidence" value="ECO:0007669"/>
    <property type="project" value="UniProtKB-KW"/>
</dbReference>
<dbReference type="Proteomes" id="UP000611629">
    <property type="component" value="Unassembled WGS sequence"/>
</dbReference>
<evidence type="ECO:0000256" key="2">
    <source>
        <dbReference type="ARBA" id="ARBA00023004"/>
    </source>
</evidence>
<proteinExistence type="predicted"/>
<dbReference type="InterPro" id="IPR017900">
    <property type="entry name" value="4Fe4S_Fe_S_CS"/>
</dbReference>
<dbReference type="SUPFAM" id="SSF54862">
    <property type="entry name" value="4Fe-4S ferredoxins"/>
    <property type="match status" value="1"/>
</dbReference>
<gene>
    <name evidence="5" type="ORF">HZF24_11795</name>
</gene>
<organism evidence="5 6">
    <name type="scientific">Sedimentibacter hydroxybenzoicus DSM 7310</name>
    <dbReference type="NCBI Taxonomy" id="1123245"/>
    <lineage>
        <taxon>Bacteria</taxon>
        <taxon>Bacillati</taxon>
        <taxon>Bacillota</taxon>
        <taxon>Tissierellia</taxon>
        <taxon>Sedimentibacter</taxon>
    </lineage>
</organism>
<evidence type="ECO:0000256" key="3">
    <source>
        <dbReference type="ARBA" id="ARBA00023014"/>
    </source>
</evidence>
<dbReference type="Gene3D" id="3.30.70.20">
    <property type="match status" value="1"/>
</dbReference>
<reference evidence="5" key="1">
    <citation type="submission" date="2020-07" db="EMBL/GenBank/DDBJ databases">
        <title>Genomic analysis of a strain of Sedimentibacter Hydroxybenzoicus DSM7310.</title>
        <authorList>
            <person name="Ma S."/>
        </authorList>
    </citation>
    <scope>NUCLEOTIDE SEQUENCE</scope>
    <source>
        <strain evidence="5">DSM 7310</strain>
    </source>
</reference>
<keyword evidence="2" id="KW-0408">Iron</keyword>
<evidence type="ECO:0000259" key="4">
    <source>
        <dbReference type="PROSITE" id="PS51379"/>
    </source>
</evidence>
<keyword evidence="6" id="KW-1185">Reference proteome</keyword>
<protein>
    <submittedName>
        <fullName evidence="5">4Fe-4S binding protein</fullName>
    </submittedName>
</protein>
<dbReference type="EMBL" id="JACBNQ010000013">
    <property type="protein sequence ID" value="NYB74820.1"/>
    <property type="molecule type" value="Genomic_DNA"/>
</dbReference>
<evidence type="ECO:0000256" key="1">
    <source>
        <dbReference type="ARBA" id="ARBA00022723"/>
    </source>
</evidence>
<feature type="domain" description="4Fe-4S ferredoxin-type" evidence="4">
    <location>
        <begin position="31"/>
        <end position="59"/>
    </location>
</feature>
<comment type="caution">
    <text evidence="5">The sequence shown here is derived from an EMBL/GenBank/DDBJ whole genome shotgun (WGS) entry which is preliminary data.</text>
</comment>
<name>A0A974BK80_SEDHY</name>